<keyword evidence="2" id="KW-0862">Zinc</keyword>
<protein>
    <submittedName>
        <fullName evidence="3">D-aminopeptidase</fullName>
        <ecNumber evidence="3">3.4.11.-</ecNumber>
    </submittedName>
</protein>
<dbReference type="CDD" id="cd08663">
    <property type="entry name" value="DAP_dppA_1"/>
    <property type="match status" value="1"/>
</dbReference>
<feature type="active site" description="Nucleophile" evidence="1">
    <location>
        <position position="116"/>
    </location>
</feature>
<gene>
    <name evidence="3" type="ORF">BRLA_c011160</name>
</gene>
<dbReference type="EC" id="3.4.11.-" evidence="3"/>
<keyword evidence="4" id="KW-1185">Reference proteome</keyword>
<evidence type="ECO:0000313" key="3">
    <source>
        <dbReference type="EMBL" id="AIG25456.1"/>
    </source>
</evidence>
<feature type="binding site" evidence="2">
    <location>
        <position position="8"/>
    </location>
    <ligand>
        <name>Zn(2+)</name>
        <dbReference type="ChEBI" id="CHEBI:29105"/>
        <label>1</label>
    </ligand>
</feature>
<evidence type="ECO:0000256" key="2">
    <source>
        <dbReference type="PIRSR" id="PIRSR015853-2"/>
    </source>
</evidence>
<accession>A0A075R206</accession>
<dbReference type="RefSeq" id="WP_003335006.1">
    <property type="nucleotide sequence ID" value="NZ_CP007806.1"/>
</dbReference>
<dbReference type="EMBL" id="CP007806">
    <property type="protein sequence ID" value="AIG25456.1"/>
    <property type="molecule type" value="Genomic_DNA"/>
</dbReference>
<sequence length="275" mass="30271">MKVFISCDMEGISGITDPTYINPETGSNYQRGRAYMTHDVNAVIEGAIAAGATEILVADSHENLNNIHLEDLHPQARLLRGTPRDHSMMHGLDETYDAVFLIGYHTRHGVPGVLSHTMSRVIKNMYINGQVVGEFGFNAIYAGLYGVPVCLVSGDNLIAEEALGLIPDIQTAIVKYATSRTSAICLSLQESREILQEQASLALQRCKEIVPLTTELPLELKIEFSHYGQAEMAAIVPETVIIPNTTEVTYYAKNQSDMYKTMRAMMNLASSVPFC</sequence>
<feature type="binding site" evidence="2">
    <location>
        <position position="61"/>
    </location>
    <ligand>
        <name>Zn(2+)</name>
        <dbReference type="ChEBI" id="CHEBI:29105"/>
        <label>2</label>
    </ligand>
</feature>
<keyword evidence="3" id="KW-0378">Hydrolase</keyword>
<feature type="binding site" evidence="2">
    <location>
        <position position="134"/>
    </location>
    <ligand>
        <name>Zn(2+)</name>
        <dbReference type="ChEBI" id="CHEBI:29105"/>
        <label>2</label>
    </ligand>
</feature>
<dbReference type="InterPro" id="IPR027476">
    <property type="entry name" value="DppA_N"/>
</dbReference>
<feature type="binding site" evidence="2">
    <location>
        <position position="105"/>
    </location>
    <ligand>
        <name>Zn(2+)</name>
        <dbReference type="ChEBI" id="CHEBI:29105"/>
        <label>2</label>
    </ligand>
</feature>
<dbReference type="Gene3D" id="3.30.1360.130">
    <property type="entry name" value="Dipeptide transport protein"/>
    <property type="match status" value="1"/>
</dbReference>
<dbReference type="Pfam" id="PF04951">
    <property type="entry name" value="Peptidase_M55"/>
    <property type="match status" value="1"/>
</dbReference>
<dbReference type="KEGG" id="blr:BRLA_c011160"/>
<proteinExistence type="predicted"/>
<dbReference type="InterPro" id="IPR007035">
    <property type="entry name" value="Peptidase_M55"/>
</dbReference>
<dbReference type="SUPFAM" id="SSF63992">
    <property type="entry name" value="Dipeptide transport protein"/>
    <property type="match status" value="1"/>
</dbReference>
<keyword evidence="2" id="KW-0479">Metal-binding</keyword>
<organism evidence="3 4">
    <name type="scientific">Brevibacillus laterosporus LMG 15441</name>
    <dbReference type="NCBI Taxonomy" id="1042163"/>
    <lineage>
        <taxon>Bacteria</taxon>
        <taxon>Bacillati</taxon>
        <taxon>Bacillota</taxon>
        <taxon>Bacilli</taxon>
        <taxon>Bacillales</taxon>
        <taxon>Paenibacillaceae</taxon>
        <taxon>Brevibacillus</taxon>
    </lineage>
</organism>
<evidence type="ECO:0000313" key="4">
    <source>
        <dbReference type="Proteomes" id="UP000005850"/>
    </source>
</evidence>
<feature type="binding site" evidence="2">
    <location>
        <position position="8"/>
    </location>
    <ligand>
        <name>Zn(2+)</name>
        <dbReference type="ChEBI" id="CHEBI:29105"/>
        <label>2</label>
    </ligand>
</feature>
<keyword evidence="3" id="KW-0645">Protease</keyword>
<dbReference type="GO" id="GO:0004177">
    <property type="term" value="F:aminopeptidase activity"/>
    <property type="evidence" value="ECO:0007669"/>
    <property type="project" value="UniProtKB-KW"/>
</dbReference>
<keyword evidence="3" id="KW-0031">Aminopeptidase</keyword>
<dbReference type="GO" id="GO:0046872">
    <property type="term" value="F:metal ion binding"/>
    <property type="evidence" value="ECO:0007669"/>
    <property type="project" value="UniProtKB-KW"/>
</dbReference>
<evidence type="ECO:0000256" key="1">
    <source>
        <dbReference type="PIRSR" id="PIRSR015853-1"/>
    </source>
</evidence>
<dbReference type="Gene3D" id="3.40.50.10780">
    <property type="entry name" value="Dipeptide transport protein"/>
    <property type="match status" value="1"/>
</dbReference>
<feature type="binding site" evidence="2">
    <location>
        <position position="10"/>
    </location>
    <ligand>
        <name>Zn(2+)</name>
        <dbReference type="ChEBI" id="CHEBI:29105"/>
        <label>1</label>
    </ligand>
</feature>
<name>A0A075R206_BRELA</name>
<dbReference type="STRING" id="1042163.BRLA_c011160"/>
<dbReference type="InterPro" id="IPR036177">
    <property type="entry name" value="Peptidase_M55_sf"/>
</dbReference>
<dbReference type="eggNOG" id="COG2362">
    <property type="taxonomic scope" value="Bacteria"/>
</dbReference>
<dbReference type="HOGENOM" id="CLU_086038_1_0_9"/>
<reference evidence="3 4" key="1">
    <citation type="journal article" date="2011" name="J. Bacteriol.">
        <title>Genome sequence of Brevibacillus laterosporus LMG 15441, a pathogen of invertebrates.</title>
        <authorList>
            <person name="Djukic M."/>
            <person name="Poehlein A."/>
            <person name="Thurmer A."/>
            <person name="Daniel R."/>
        </authorList>
    </citation>
    <scope>NUCLEOTIDE SEQUENCE [LARGE SCALE GENOMIC DNA]</scope>
    <source>
        <strain evidence="3 4">LMG 15441</strain>
    </source>
</reference>
<dbReference type="AlphaFoldDB" id="A0A075R206"/>
<dbReference type="PIRSF" id="PIRSF015853">
    <property type="entry name" value="Pep_DppA"/>
    <property type="match status" value="1"/>
</dbReference>
<dbReference type="Proteomes" id="UP000005850">
    <property type="component" value="Chromosome"/>
</dbReference>